<dbReference type="PROSITE" id="PS01229">
    <property type="entry name" value="COF_2"/>
    <property type="match status" value="1"/>
</dbReference>
<protein>
    <submittedName>
        <fullName evidence="1">HAD superfamily hydrolase</fullName>
    </submittedName>
</protein>
<dbReference type="PATRIC" id="fig|1423726.3.peg.1738"/>
<dbReference type="AlphaFoldDB" id="A0A0R1HA94"/>
<dbReference type="Gene3D" id="3.40.50.1000">
    <property type="entry name" value="HAD superfamily/HAD-like"/>
    <property type="match status" value="1"/>
</dbReference>
<evidence type="ECO:0000313" key="1">
    <source>
        <dbReference type="EMBL" id="KRK40980.1"/>
    </source>
</evidence>
<gene>
    <name evidence="1" type="ORF">FC07_GL001678</name>
</gene>
<organism evidence="1 2">
    <name type="scientific">Loigolactobacillus bifermentans DSM 20003</name>
    <dbReference type="NCBI Taxonomy" id="1423726"/>
    <lineage>
        <taxon>Bacteria</taxon>
        <taxon>Bacillati</taxon>
        <taxon>Bacillota</taxon>
        <taxon>Bacilli</taxon>
        <taxon>Lactobacillales</taxon>
        <taxon>Lactobacillaceae</taxon>
        <taxon>Loigolactobacillus</taxon>
    </lineage>
</organism>
<proteinExistence type="predicted"/>
<reference evidence="1 2" key="1">
    <citation type="journal article" date="2015" name="Genome Announc.">
        <title>Expanding the biotechnology potential of lactobacilli through comparative genomics of 213 strains and associated genera.</title>
        <authorList>
            <person name="Sun Z."/>
            <person name="Harris H.M."/>
            <person name="McCann A."/>
            <person name="Guo C."/>
            <person name="Argimon S."/>
            <person name="Zhang W."/>
            <person name="Yang X."/>
            <person name="Jeffery I.B."/>
            <person name="Cooney J.C."/>
            <person name="Kagawa T.F."/>
            <person name="Liu W."/>
            <person name="Song Y."/>
            <person name="Salvetti E."/>
            <person name="Wrobel A."/>
            <person name="Rasinkangas P."/>
            <person name="Parkhill J."/>
            <person name="Rea M.C."/>
            <person name="O'Sullivan O."/>
            <person name="Ritari J."/>
            <person name="Douillard F.P."/>
            <person name="Paul Ross R."/>
            <person name="Yang R."/>
            <person name="Briner A.E."/>
            <person name="Felis G.E."/>
            <person name="de Vos W.M."/>
            <person name="Barrangou R."/>
            <person name="Klaenhammer T.R."/>
            <person name="Caufield P.W."/>
            <person name="Cui Y."/>
            <person name="Zhang H."/>
            <person name="O'Toole P.W."/>
        </authorList>
    </citation>
    <scope>NUCLEOTIDE SEQUENCE [LARGE SCALE GENOMIC DNA]</scope>
    <source>
        <strain evidence="1 2">DSM 20003</strain>
    </source>
</reference>
<name>A0A0R1HA94_9LACO</name>
<evidence type="ECO:0000313" key="2">
    <source>
        <dbReference type="Proteomes" id="UP000051461"/>
    </source>
</evidence>
<keyword evidence="2" id="KW-1185">Reference proteome</keyword>
<dbReference type="GO" id="GO:0005829">
    <property type="term" value="C:cytosol"/>
    <property type="evidence" value="ECO:0007669"/>
    <property type="project" value="TreeGrafter"/>
</dbReference>
<dbReference type="NCBIfam" id="TIGR01484">
    <property type="entry name" value="HAD-SF-IIB"/>
    <property type="match status" value="1"/>
</dbReference>
<dbReference type="EMBL" id="AZDA01000001">
    <property type="protein sequence ID" value="KRK40980.1"/>
    <property type="molecule type" value="Genomic_DNA"/>
</dbReference>
<dbReference type="GO" id="GO:0000287">
    <property type="term" value="F:magnesium ion binding"/>
    <property type="evidence" value="ECO:0007669"/>
    <property type="project" value="TreeGrafter"/>
</dbReference>
<dbReference type="GO" id="GO:0016791">
    <property type="term" value="F:phosphatase activity"/>
    <property type="evidence" value="ECO:0007669"/>
    <property type="project" value="UniProtKB-ARBA"/>
</dbReference>
<dbReference type="Proteomes" id="UP000051461">
    <property type="component" value="Unassembled WGS sequence"/>
</dbReference>
<dbReference type="InterPro" id="IPR000150">
    <property type="entry name" value="Cof"/>
</dbReference>
<dbReference type="InterPro" id="IPR036412">
    <property type="entry name" value="HAD-like_sf"/>
</dbReference>
<dbReference type="InterPro" id="IPR006379">
    <property type="entry name" value="HAD-SF_hydro_IIB"/>
</dbReference>
<dbReference type="Gene3D" id="3.30.1240.10">
    <property type="match status" value="1"/>
</dbReference>
<dbReference type="NCBIfam" id="TIGR00099">
    <property type="entry name" value="Cof-subfamily"/>
    <property type="match status" value="1"/>
</dbReference>
<dbReference type="CDD" id="cd07516">
    <property type="entry name" value="HAD_Pase"/>
    <property type="match status" value="1"/>
</dbReference>
<dbReference type="InterPro" id="IPR023214">
    <property type="entry name" value="HAD_sf"/>
</dbReference>
<dbReference type="PANTHER" id="PTHR10000">
    <property type="entry name" value="PHOSPHOSERINE PHOSPHATASE"/>
    <property type="match status" value="1"/>
</dbReference>
<accession>A0A0R1HA94</accession>
<keyword evidence="1" id="KW-0378">Hydrolase</keyword>
<dbReference type="STRING" id="1423726.FC07_GL001678"/>
<dbReference type="Pfam" id="PF08282">
    <property type="entry name" value="Hydrolase_3"/>
    <property type="match status" value="1"/>
</dbReference>
<dbReference type="SUPFAM" id="SSF56784">
    <property type="entry name" value="HAD-like"/>
    <property type="match status" value="1"/>
</dbReference>
<comment type="caution">
    <text evidence="1">The sequence shown here is derived from an EMBL/GenBank/DDBJ whole genome shotgun (WGS) entry which is preliminary data.</text>
</comment>
<sequence>MDGTLLNERMTVPPENAAAIQAAAEKGIQFIVATGRSYTEAKPLMEQVGIKTPMITMNGAEVFDENGEIISTVTIRKQVARKIFHILREQGIYFEIMTMNGTCSDSKMKRIQNVASLLVDLKTTDSFKIAVSLASARLELMAINYVSSYDVILDDPNEFILKIIAFSPENQALLAPVAEKLNALGNLAITASSASNLEINHIDAQKGAALATYADKLGIPMSQVMAIGDNLNDRSMLEAASVSFAMGNATPEIKKVARYLTDTNINHGVGQAIERAIRENLS</sequence>
<dbReference type="PANTHER" id="PTHR10000:SF55">
    <property type="entry name" value="5-AMINO-6-(5-PHOSPHO-D-RIBITYLAMINO)URACIL PHOSPHATASE YCSE"/>
    <property type="match status" value="1"/>
</dbReference>